<gene>
    <name evidence="8 10" type="primary">acpS</name>
    <name evidence="10" type="ORF">CC99x_00358</name>
    <name evidence="11" type="ORF">CC99x_005140</name>
</gene>
<keyword evidence="1 8" id="KW-0444">Lipid biosynthesis</keyword>
<dbReference type="STRING" id="437022.CC99x_00358"/>
<dbReference type="Gene3D" id="3.90.470.20">
    <property type="entry name" value="4'-phosphopantetheinyl transferase domain"/>
    <property type="match status" value="1"/>
</dbReference>
<dbReference type="NCBIfam" id="TIGR00516">
    <property type="entry name" value="acpS"/>
    <property type="match status" value="1"/>
</dbReference>
<evidence type="ECO:0000256" key="8">
    <source>
        <dbReference type="HAMAP-Rule" id="MF_00101"/>
    </source>
</evidence>
<evidence type="ECO:0000256" key="7">
    <source>
        <dbReference type="ARBA" id="ARBA00023160"/>
    </source>
</evidence>
<comment type="catalytic activity">
    <reaction evidence="8">
        <text>apo-[ACP] + CoA = holo-[ACP] + adenosine 3',5'-bisphosphate + H(+)</text>
        <dbReference type="Rhea" id="RHEA:12068"/>
        <dbReference type="Rhea" id="RHEA-COMP:9685"/>
        <dbReference type="Rhea" id="RHEA-COMP:9690"/>
        <dbReference type="ChEBI" id="CHEBI:15378"/>
        <dbReference type="ChEBI" id="CHEBI:29999"/>
        <dbReference type="ChEBI" id="CHEBI:57287"/>
        <dbReference type="ChEBI" id="CHEBI:58343"/>
        <dbReference type="ChEBI" id="CHEBI:64479"/>
        <dbReference type="EC" id="2.7.8.7"/>
    </reaction>
</comment>
<comment type="cofactor">
    <cofactor evidence="8">
        <name>Mg(2+)</name>
        <dbReference type="ChEBI" id="CHEBI:18420"/>
    </cofactor>
</comment>
<evidence type="ECO:0000256" key="3">
    <source>
        <dbReference type="ARBA" id="ARBA00022723"/>
    </source>
</evidence>
<evidence type="ECO:0000256" key="2">
    <source>
        <dbReference type="ARBA" id="ARBA00022679"/>
    </source>
</evidence>
<dbReference type="NCBIfam" id="TIGR00556">
    <property type="entry name" value="pantethn_trn"/>
    <property type="match status" value="1"/>
</dbReference>
<dbReference type="RefSeq" id="WP_057623020.1">
    <property type="nucleotide sequence ID" value="NZ_LKHV02000001.1"/>
</dbReference>
<keyword evidence="7 8" id="KW-0275">Fatty acid biosynthesis</keyword>
<reference evidence="11" key="2">
    <citation type="journal article" date="2016" name="Genome Announc.">
        <title>Draft Genome Sequences of Two Novel Amoeba-Resistant Intranuclear Bacteria, 'Candidatus Berkiella cookevillensis' and 'Candidatus Berkiella aquae'.</title>
        <authorList>
            <person name="Mehari Y.T."/>
            <person name="Arivett B.A."/>
            <person name="Farone A.L."/>
            <person name="Gunderson J.H."/>
            <person name="Farone M.B."/>
        </authorList>
    </citation>
    <scope>NUCLEOTIDE SEQUENCE</scope>
    <source>
        <strain evidence="11">CC99</strain>
    </source>
</reference>
<reference evidence="10" key="1">
    <citation type="submission" date="2015-09" db="EMBL/GenBank/DDBJ databases">
        <title>Draft Genome Sequences of Two Novel Amoeba-resistant Intranuclear Bacteria, Candidatus Berkiella cookevillensis and Candidatus Berkiella aquae.</title>
        <authorList>
            <person name="Mehari Y.T."/>
            <person name="Arivett B.A."/>
            <person name="Farone A.L."/>
            <person name="Gunderson J.H."/>
            <person name="Farone M.B."/>
        </authorList>
    </citation>
    <scope>NUCLEOTIDE SEQUENCE [LARGE SCALE GENOMIC DNA]</scope>
    <source>
        <strain evidence="10">CC99</strain>
    </source>
</reference>
<dbReference type="InterPro" id="IPR037143">
    <property type="entry name" value="4-PPantetheinyl_Trfase_dom_sf"/>
</dbReference>
<dbReference type="InterPro" id="IPR002582">
    <property type="entry name" value="ACPS"/>
</dbReference>
<sequence>MLNIFGIGTDIVSVPRIQKNIDNNKNKFIDRILSDKEKMHLPSEVQLVGYIAKRFAAKEAFAKALGTGIADGLAFNQISVLNNASGQPYIECEGKALAFVQAHNIQSIQVSLSDEQEYALAFVVLVCASANTPIL</sequence>
<dbReference type="GO" id="GO:0000287">
    <property type="term" value="F:magnesium ion binding"/>
    <property type="evidence" value="ECO:0007669"/>
    <property type="project" value="UniProtKB-UniRule"/>
</dbReference>
<keyword evidence="12" id="KW-1185">Reference proteome</keyword>
<dbReference type="PATRIC" id="fig|1590042.3.peg.375"/>
<dbReference type="InterPro" id="IPR004568">
    <property type="entry name" value="Ppantetheine-prot_Trfase_dom"/>
</dbReference>
<evidence type="ECO:0000256" key="6">
    <source>
        <dbReference type="ARBA" id="ARBA00023098"/>
    </source>
</evidence>
<comment type="caution">
    <text evidence="10">The sequence shown here is derived from an EMBL/GenBank/DDBJ whole genome shotgun (WGS) entry which is preliminary data.</text>
</comment>
<reference evidence="11" key="3">
    <citation type="submission" date="2021-06" db="EMBL/GenBank/DDBJ databases">
        <title>Genomic Description and Analysis of Intracellular Bacteria, Candidatus Berkiella cookevillensis and Candidatus Berkiella aquae.</title>
        <authorList>
            <person name="Kidane D.T."/>
            <person name="Mehari Y.T."/>
            <person name="Rice F.C."/>
            <person name="Arivett B.A."/>
            <person name="Farone A.L."/>
            <person name="Berk S.G."/>
            <person name="Farone M.B."/>
        </authorList>
    </citation>
    <scope>NUCLEOTIDE SEQUENCE</scope>
    <source>
        <strain evidence="11">CC99</strain>
    </source>
</reference>
<evidence type="ECO:0000259" key="9">
    <source>
        <dbReference type="Pfam" id="PF01648"/>
    </source>
</evidence>
<proteinExistence type="inferred from homology"/>
<dbReference type="GO" id="GO:0006633">
    <property type="term" value="P:fatty acid biosynthetic process"/>
    <property type="evidence" value="ECO:0007669"/>
    <property type="project" value="UniProtKB-UniRule"/>
</dbReference>
<dbReference type="AlphaFoldDB" id="A0A0Q9YK48"/>
<evidence type="ECO:0000313" key="11">
    <source>
        <dbReference type="EMBL" id="MCS5708285.1"/>
    </source>
</evidence>
<keyword evidence="5 8" id="KW-0460">Magnesium</keyword>
<dbReference type="InterPro" id="IPR008278">
    <property type="entry name" value="4-PPantetheinyl_Trfase_dom"/>
</dbReference>
<dbReference type="Proteomes" id="UP000051494">
    <property type="component" value="Unassembled WGS sequence"/>
</dbReference>
<evidence type="ECO:0000313" key="10">
    <source>
        <dbReference type="EMBL" id="KRG20137.1"/>
    </source>
</evidence>
<dbReference type="HAMAP" id="MF_00101">
    <property type="entry name" value="AcpS"/>
    <property type="match status" value="1"/>
</dbReference>
<feature type="binding site" evidence="8">
    <location>
        <position position="10"/>
    </location>
    <ligand>
        <name>Mg(2+)</name>
        <dbReference type="ChEBI" id="CHEBI:18420"/>
    </ligand>
</feature>
<dbReference type="EMBL" id="LKHV01000001">
    <property type="protein sequence ID" value="KRG20137.1"/>
    <property type="molecule type" value="Genomic_DNA"/>
</dbReference>
<name>A0A0Q9YK48_9GAMM</name>
<comment type="function">
    <text evidence="8">Transfers the 4'-phosphopantetheine moiety from coenzyme A to a Ser of acyl-carrier-protein.</text>
</comment>
<dbReference type="GO" id="GO:0005737">
    <property type="term" value="C:cytoplasm"/>
    <property type="evidence" value="ECO:0007669"/>
    <property type="project" value="UniProtKB-SubCell"/>
</dbReference>
<keyword evidence="8" id="KW-0963">Cytoplasm</keyword>
<organism evidence="10">
    <name type="scientific">Candidatus Berkiella cookevillensis</name>
    <dbReference type="NCBI Taxonomy" id="437022"/>
    <lineage>
        <taxon>Bacteria</taxon>
        <taxon>Pseudomonadati</taxon>
        <taxon>Pseudomonadota</taxon>
        <taxon>Gammaproteobacteria</taxon>
        <taxon>Candidatus Berkiellales</taxon>
        <taxon>Candidatus Berkiellaceae</taxon>
        <taxon>Candidatus Berkiella</taxon>
    </lineage>
</organism>
<dbReference type="EC" id="2.7.8.7" evidence="8"/>
<evidence type="ECO:0000256" key="4">
    <source>
        <dbReference type="ARBA" id="ARBA00022832"/>
    </source>
</evidence>
<keyword evidence="2 8" id="KW-0808">Transferase</keyword>
<feature type="domain" description="4'-phosphopantetheinyl transferase" evidence="9">
    <location>
        <begin position="6"/>
        <end position="122"/>
    </location>
</feature>
<comment type="similarity">
    <text evidence="8">Belongs to the P-Pant transferase superfamily. AcpS family.</text>
</comment>
<accession>A0A0Q9YK48</accession>
<dbReference type="GO" id="GO:0008897">
    <property type="term" value="F:holo-[acyl-carrier-protein] synthase activity"/>
    <property type="evidence" value="ECO:0007669"/>
    <property type="project" value="UniProtKB-UniRule"/>
</dbReference>
<evidence type="ECO:0000256" key="1">
    <source>
        <dbReference type="ARBA" id="ARBA00022516"/>
    </source>
</evidence>
<dbReference type="EMBL" id="LKHV02000001">
    <property type="protein sequence ID" value="MCS5708285.1"/>
    <property type="molecule type" value="Genomic_DNA"/>
</dbReference>
<evidence type="ECO:0000256" key="5">
    <source>
        <dbReference type="ARBA" id="ARBA00022842"/>
    </source>
</evidence>
<keyword evidence="4 8" id="KW-0276">Fatty acid metabolism</keyword>
<keyword evidence="3 8" id="KW-0479">Metal-binding</keyword>
<dbReference type="SUPFAM" id="SSF56214">
    <property type="entry name" value="4'-phosphopantetheinyl transferase"/>
    <property type="match status" value="1"/>
</dbReference>
<comment type="subcellular location">
    <subcellularLocation>
        <location evidence="8">Cytoplasm</location>
    </subcellularLocation>
</comment>
<keyword evidence="6 8" id="KW-0443">Lipid metabolism</keyword>
<dbReference type="Pfam" id="PF01648">
    <property type="entry name" value="ACPS"/>
    <property type="match status" value="1"/>
</dbReference>
<dbReference type="OrthoDB" id="517356at2"/>
<evidence type="ECO:0000313" key="12">
    <source>
        <dbReference type="Proteomes" id="UP000051494"/>
    </source>
</evidence>
<feature type="binding site" evidence="8">
    <location>
        <position position="59"/>
    </location>
    <ligand>
        <name>Mg(2+)</name>
        <dbReference type="ChEBI" id="CHEBI:18420"/>
    </ligand>
</feature>
<protein>
    <recommendedName>
        <fullName evidence="8">Holo-[acyl-carrier-protein] synthase</fullName>
        <shortName evidence="8">Holo-ACP synthase</shortName>
        <ecNumber evidence="8">2.7.8.7</ecNumber>
    </recommendedName>
    <alternativeName>
        <fullName evidence="8">4'-phosphopantetheinyl transferase AcpS</fullName>
    </alternativeName>
</protein>